<protein>
    <submittedName>
        <fullName evidence="1">Uncharacterized protein</fullName>
    </submittedName>
</protein>
<dbReference type="Proteomes" id="UP001055911">
    <property type="component" value="Chromosome"/>
</dbReference>
<gene>
    <name evidence="1" type="ORF">M3M40_04930</name>
</gene>
<dbReference type="RefSeq" id="WP_252766351.1">
    <property type="nucleotide sequence ID" value="NZ_CP097119.1"/>
</dbReference>
<dbReference type="EMBL" id="CP097119">
    <property type="protein sequence ID" value="USS88834.1"/>
    <property type="molecule type" value="Genomic_DNA"/>
</dbReference>
<proteinExistence type="predicted"/>
<reference evidence="1" key="1">
    <citation type="submission" date="2022-05" db="EMBL/GenBank/DDBJ databases">
        <authorList>
            <person name="Oliphant S.A."/>
            <person name="Watson-Haigh N.S."/>
            <person name="Sumby K.M."/>
            <person name="Gardner J.M."/>
            <person name="Jiranek V."/>
        </authorList>
    </citation>
    <scope>NUCLEOTIDE SEQUENCE</scope>
    <source>
        <strain evidence="1">KI4_B1</strain>
    </source>
</reference>
<dbReference type="AlphaFoldDB" id="A0A9Q9E2I5"/>
<sequence length="80" mass="9281">MPIFSNASHYEKLKTGLAQRDGHKHVIAFKLSGFNFFFDKDTNQVIEEVMSGMQYDGYEILDINVASLNYYKCLMTITYQ</sequence>
<name>A0A9Q9E2I5_9LACO</name>
<evidence type="ECO:0000313" key="1">
    <source>
        <dbReference type="EMBL" id="USS88834.1"/>
    </source>
</evidence>
<accession>A0A9Q9E2I5</accession>
<evidence type="ECO:0000313" key="2">
    <source>
        <dbReference type="Proteomes" id="UP001055911"/>
    </source>
</evidence>
<organism evidence="1 2">
    <name type="scientific">Fructilactobacillus cliffordii</name>
    <dbReference type="NCBI Taxonomy" id="2940299"/>
    <lineage>
        <taxon>Bacteria</taxon>
        <taxon>Bacillati</taxon>
        <taxon>Bacillota</taxon>
        <taxon>Bacilli</taxon>
        <taxon>Lactobacillales</taxon>
        <taxon>Lactobacillaceae</taxon>
        <taxon>Fructilactobacillus</taxon>
    </lineage>
</organism>
<keyword evidence="2" id="KW-1185">Reference proteome</keyword>